<dbReference type="Gene3D" id="2.60.40.10">
    <property type="entry name" value="Immunoglobulins"/>
    <property type="match status" value="2"/>
</dbReference>
<dbReference type="InterPro" id="IPR036116">
    <property type="entry name" value="FN3_sf"/>
</dbReference>
<dbReference type="Pfam" id="PF07679">
    <property type="entry name" value="I-set"/>
    <property type="match status" value="1"/>
</dbReference>
<sequence length="393" mass="44490">MKNCINFISGIRFLPTERRPIQFMRLDESRVIQCALGQTLIVTVDLEGLPPPNVTWHLNGIELENFVKNPFRHSYTSEFEDLRSTSWSDYTISNLGRGLHELRIDQVSLHHAGRLKCVASNGFETVSVTWEVMILAPARFLHRGPVDRPRVFSLVHGDNWNLRLPLEIPFANFSNLAPTLGEVIESIWVERFDTNYLSKLLPETPIPGSPQGRSESRMKFNLRGTGRDLLVQLDRVKVEDQGIYRIWIQNRAGKDYYDVELVVEDKPRVKLAAPSIRPHGPGALIIEWDPSSVIYAETPLSHIPFTGYRVEYRREQPIGATQVAERMSGDPDAGWKLLGTTNAETTSLVVSSKLDAGQEYRFRVRLENWLGQGPPSNASSTAQLPNYGTKESK</sequence>
<dbReference type="PROSITE" id="PS50853">
    <property type="entry name" value="FN3"/>
    <property type="match status" value="1"/>
</dbReference>
<keyword evidence="7" id="KW-1185">Reference proteome</keyword>
<dbReference type="AlphaFoldDB" id="A0ABD2QNS8"/>
<evidence type="ECO:0000313" key="6">
    <source>
        <dbReference type="EMBL" id="KAL3321175.1"/>
    </source>
</evidence>
<dbReference type="PROSITE" id="PS50835">
    <property type="entry name" value="IG_LIKE"/>
    <property type="match status" value="1"/>
</dbReference>
<dbReference type="CDD" id="cd00096">
    <property type="entry name" value="Ig"/>
    <property type="match status" value="1"/>
</dbReference>
<dbReference type="InterPro" id="IPR003961">
    <property type="entry name" value="FN3_dom"/>
</dbReference>
<dbReference type="CDD" id="cd00063">
    <property type="entry name" value="FN3"/>
    <property type="match status" value="1"/>
</dbReference>
<accession>A0ABD2QNS8</accession>
<dbReference type="PANTHER" id="PTHR44170">
    <property type="entry name" value="PROTEIN SIDEKICK"/>
    <property type="match status" value="1"/>
</dbReference>
<evidence type="ECO:0000313" key="7">
    <source>
        <dbReference type="Proteomes" id="UP001626550"/>
    </source>
</evidence>
<evidence type="ECO:0000256" key="3">
    <source>
        <dbReference type="SAM" id="MobiDB-lite"/>
    </source>
</evidence>
<proteinExistence type="predicted"/>
<evidence type="ECO:0000259" key="5">
    <source>
        <dbReference type="PROSITE" id="PS50853"/>
    </source>
</evidence>
<reference evidence="6 7" key="1">
    <citation type="submission" date="2024-11" db="EMBL/GenBank/DDBJ databases">
        <title>Adaptive evolution of stress response genes in parasites aligns with host niche diversity.</title>
        <authorList>
            <person name="Hahn C."/>
            <person name="Resl P."/>
        </authorList>
    </citation>
    <scope>NUCLEOTIDE SEQUENCE [LARGE SCALE GENOMIC DNA]</scope>
    <source>
        <strain evidence="6">EGGRZ-B1_66</strain>
        <tissue evidence="6">Body</tissue>
    </source>
</reference>
<dbReference type="Proteomes" id="UP001626550">
    <property type="component" value="Unassembled WGS sequence"/>
</dbReference>
<dbReference type="InterPro" id="IPR036179">
    <property type="entry name" value="Ig-like_dom_sf"/>
</dbReference>
<dbReference type="InterPro" id="IPR003599">
    <property type="entry name" value="Ig_sub"/>
</dbReference>
<dbReference type="SUPFAM" id="SSF49265">
    <property type="entry name" value="Fibronectin type III"/>
    <property type="match status" value="1"/>
</dbReference>
<dbReference type="Pfam" id="PF00041">
    <property type="entry name" value="fn3"/>
    <property type="match status" value="1"/>
</dbReference>
<comment type="caution">
    <text evidence="6">The sequence shown here is derived from an EMBL/GenBank/DDBJ whole genome shotgun (WGS) entry which is preliminary data.</text>
</comment>
<feature type="region of interest" description="Disordered" evidence="3">
    <location>
        <begin position="371"/>
        <end position="393"/>
    </location>
</feature>
<evidence type="ECO:0000256" key="2">
    <source>
        <dbReference type="ARBA" id="ARBA00023157"/>
    </source>
</evidence>
<keyword evidence="2" id="KW-1015">Disulfide bond</keyword>
<dbReference type="InterPro" id="IPR007110">
    <property type="entry name" value="Ig-like_dom"/>
</dbReference>
<keyword evidence="1" id="KW-0677">Repeat</keyword>
<evidence type="ECO:0000256" key="1">
    <source>
        <dbReference type="ARBA" id="ARBA00022737"/>
    </source>
</evidence>
<feature type="domain" description="Fibronectin type-III" evidence="5">
    <location>
        <begin position="270"/>
        <end position="387"/>
    </location>
</feature>
<dbReference type="EMBL" id="JBJKFK010000007">
    <property type="protein sequence ID" value="KAL3321175.1"/>
    <property type="molecule type" value="Genomic_DNA"/>
</dbReference>
<dbReference type="InterPro" id="IPR013783">
    <property type="entry name" value="Ig-like_fold"/>
</dbReference>
<feature type="domain" description="Ig-like" evidence="4">
    <location>
        <begin position="15"/>
        <end position="129"/>
    </location>
</feature>
<evidence type="ECO:0000259" key="4">
    <source>
        <dbReference type="PROSITE" id="PS50835"/>
    </source>
</evidence>
<organism evidence="6 7">
    <name type="scientific">Cichlidogyrus casuarinus</name>
    <dbReference type="NCBI Taxonomy" id="1844966"/>
    <lineage>
        <taxon>Eukaryota</taxon>
        <taxon>Metazoa</taxon>
        <taxon>Spiralia</taxon>
        <taxon>Lophotrochozoa</taxon>
        <taxon>Platyhelminthes</taxon>
        <taxon>Monogenea</taxon>
        <taxon>Monopisthocotylea</taxon>
        <taxon>Dactylogyridea</taxon>
        <taxon>Ancyrocephalidae</taxon>
        <taxon>Cichlidogyrus</taxon>
    </lineage>
</organism>
<name>A0ABD2QNS8_9PLAT</name>
<dbReference type="SUPFAM" id="SSF48726">
    <property type="entry name" value="Immunoglobulin"/>
    <property type="match status" value="2"/>
</dbReference>
<dbReference type="InterPro" id="IPR013098">
    <property type="entry name" value="Ig_I-set"/>
</dbReference>
<gene>
    <name evidence="6" type="ORF">Ciccas_000132</name>
</gene>
<protein>
    <submittedName>
        <fullName evidence="6">Uncharacterized protein</fullName>
    </submittedName>
</protein>
<dbReference type="PANTHER" id="PTHR44170:SF54">
    <property type="entry name" value="FI24025P1"/>
    <property type="match status" value="1"/>
</dbReference>
<feature type="compositionally biased region" description="Polar residues" evidence="3">
    <location>
        <begin position="374"/>
        <end position="386"/>
    </location>
</feature>
<dbReference type="SMART" id="SM00409">
    <property type="entry name" value="IG"/>
    <property type="match status" value="2"/>
</dbReference>